<feature type="non-terminal residue" evidence="1">
    <location>
        <position position="1"/>
    </location>
</feature>
<protein>
    <submittedName>
        <fullName evidence="1">Uncharacterized protein</fullName>
    </submittedName>
</protein>
<name>A0A0B7BD73_9EUPU</name>
<gene>
    <name evidence="1" type="primary">ORF181852</name>
</gene>
<evidence type="ECO:0000313" key="1">
    <source>
        <dbReference type="EMBL" id="CEK91264.1"/>
    </source>
</evidence>
<reference evidence="1" key="1">
    <citation type="submission" date="2014-12" db="EMBL/GenBank/DDBJ databases">
        <title>Insight into the proteome of Arion vulgaris.</title>
        <authorList>
            <person name="Aradska J."/>
            <person name="Bulat T."/>
            <person name="Smidak R."/>
            <person name="Sarate P."/>
            <person name="Gangsoo J."/>
            <person name="Sialana F."/>
            <person name="Bilban M."/>
            <person name="Lubec G."/>
        </authorList>
    </citation>
    <scope>NUCLEOTIDE SEQUENCE</scope>
    <source>
        <tissue evidence="1">Skin</tissue>
    </source>
</reference>
<dbReference type="EMBL" id="HACG01044399">
    <property type="protein sequence ID" value="CEK91264.1"/>
    <property type="molecule type" value="Transcribed_RNA"/>
</dbReference>
<sequence>VREDQYPIWPSPVLLYHKFLEDFDNLKKITVFFENISVDIWEWTTKKNSFPLKQVFTQELWAGSSFTTRIHTINS</sequence>
<accession>A0A0B7BD73</accession>
<dbReference type="AlphaFoldDB" id="A0A0B7BD73"/>
<organism evidence="1">
    <name type="scientific">Arion vulgaris</name>
    <dbReference type="NCBI Taxonomy" id="1028688"/>
    <lineage>
        <taxon>Eukaryota</taxon>
        <taxon>Metazoa</taxon>
        <taxon>Spiralia</taxon>
        <taxon>Lophotrochozoa</taxon>
        <taxon>Mollusca</taxon>
        <taxon>Gastropoda</taxon>
        <taxon>Heterobranchia</taxon>
        <taxon>Euthyneura</taxon>
        <taxon>Panpulmonata</taxon>
        <taxon>Eupulmonata</taxon>
        <taxon>Stylommatophora</taxon>
        <taxon>Helicina</taxon>
        <taxon>Arionoidea</taxon>
        <taxon>Arionidae</taxon>
        <taxon>Arion</taxon>
    </lineage>
</organism>
<proteinExistence type="predicted"/>